<keyword evidence="4" id="KW-0812">Transmembrane</keyword>
<dbReference type="EMBL" id="JAQPYX010000071">
    <property type="protein sequence ID" value="MDC7149364.1"/>
    <property type="molecule type" value="Genomic_DNA"/>
</dbReference>
<dbReference type="InterPro" id="IPR012910">
    <property type="entry name" value="Plug_dom"/>
</dbReference>
<evidence type="ECO:0000313" key="7">
    <source>
        <dbReference type="Proteomes" id="UP001213646"/>
    </source>
</evidence>
<accession>A0AAW6I2X7</accession>
<dbReference type="RefSeq" id="WP_272696376.1">
    <property type="nucleotide sequence ID" value="NZ_JAQPYW010000026.1"/>
</dbReference>
<name>A0AAW6I2X7_9BACT</name>
<dbReference type="Pfam" id="PF13715">
    <property type="entry name" value="CarbopepD_reg_2"/>
    <property type="match status" value="1"/>
</dbReference>
<dbReference type="InterPro" id="IPR008969">
    <property type="entry name" value="CarboxyPept-like_regulatory"/>
</dbReference>
<evidence type="ECO:0000256" key="1">
    <source>
        <dbReference type="ARBA" id="ARBA00022448"/>
    </source>
</evidence>
<evidence type="ECO:0000259" key="5">
    <source>
        <dbReference type="SMART" id="SM00965"/>
    </source>
</evidence>
<dbReference type="FunFam" id="2.60.40.1120:FF:000003">
    <property type="entry name" value="Outer membrane protein Omp121"/>
    <property type="match status" value="1"/>
</dbReference>
<dbReference type="Pfam" id="PF07715">
    <property type="entry name" value="Plug"/>
    <property type="match status" value="1"/>
</dbReference>
<dbReference type="GO" id="GO:0009279">
    <property type="term" value="C:cell outer membrane"/>
    <property type="evidence" value="ECO:0007669"/>
    <property type="project" value="UniProtKB-SubCell"/>
</dbReference>
<evidence type="ECO:0000256" key="2">
    <source>
        <dbReference type="ARBA" id="ARBA00023136"/>
    </source>
</evidence>
<keyword evidence="2 4" id="KW-0472">Membrane</keyword>
<dbReference type="Proteomes" id="UP001213646">
    <property type="component" value="Unassembled WGS sequence"/>
</dbReference>
<dbReference type="AlphaFoldDB" id="A0AAW6I2X7"/>
<dbReference type="PROSITE" id="PS52016">
    <property type="entry name" value="TONB_DEPENDENT_REC_3"/>
    <property type="match status" value="1"/>
</dbReference>
<dbReference type="InterPro" id="IPR023996">
    <property type="entry name" value="TonB-dep_OMP_SusC/RagA"/>
</dbReference>
<proteinExistence type="inferred from homology"/>
<dbReference type="InterPro" id="IPR037066">
    <property type="entry name" value="Plug_dom_sf"/>
</dbReference>
<keyword evidence="6" id="KW-0675">Receptor</keyword>
<dbReference type="InterPro" id="IPR023997">
    <property type="entry name" value="TonB-dep_OMP_SusC/RagA_CS"/>
</dbReference>
<dbReference type="SMART" id="SM00965">
    <property type="entry name" value="STN"/>
    <property type="match status" value="1"/>
</dbReference>
<evidence type="ECO:0000256" key="4">
    <source>
        <dbReference type="PROSITE-ProRule" id="PRU01360"/>
    </source>
</evidence>
<feature type="domain" description="Secretin/TonB short N-terminal" evidence="5">
    <location>
        <begin position="70"/>
        <end position="120"/>
    </location>
</feature>
<comment type="subcellular location">
    <subcellularLocation>
        <location evidence="4">Cell outer membrane</location>
        <topology evidence="4">Multi-pass membrane protein</topology>
    </subcellularLocation>
</comment>
<comment type="similarity">
    <text evidence="4">Belongs to the TonB-dependent receptor family.</text>
</comment>
<evidence type="ECO:0000256" key="3">
    <source>
        <dbReference type="ARBA" id="ARBA00023237"/>
    </source>
</evidence>
<dbReference type="NCBIfam" id="TIGR04057">
    <property type="entry name" value="SusC_RagA_signa"/>
    <property type="match status" value="1"/>
</dbReference>
<gene>
    <name evidence="6" type="ORF">PQG89_07970</name>
</gene>
<organism evidence="6 7">
    <name type="scientific">Parabacteroides johnsonii</name>
    <dbReference type="NCBI Taxonomy" id="387661"/>
    <lineage>
        <taxon>Bacteria</taxon>
        <taxon>Pseudomonadati</taxon>
        <taxon>Bacteroidota</taxon>
        <taxon>Bacteroidia</taxon>
        <taxon>Bacteroidales</taxon>
        <taxon>Tannerellaceae</taxon>
        <taxon>Parabacteroides</taxon>
    </lineage>
</organism>
<dbReference type="Pfam" id="PF07660">
    <property type="entry name" value="STN"/>
    <property type="match status" value="1"/>
</dbReference>
<dbReference type="InterPro" id="IPR039426">
    <property type="entry name" value="TonB-dep_rcpt-like"/>
</dbReference>
<dbReference type="InterPro" id="IPR011662">
    <property type="entry name" value="Secretin/TonB_short_N"/>
</dbReference>
<dbReference type="NCBIfam" id="TIGR04056">
    <property type="entry name" value="OMP_RagA_SusC"/>
    <property type="match status" value="1"/>
</dbReference>
<keyword evidence="1 4" id="KW-0813">Transport</keyword>
<sequence length="1197" mass="133215">MNKIPLSGFCLSLKSRHKHLFRIMRITYMLLFAVILCLQAENAMSQKITLQGENLSVKDYLNTIEKQSDYLFIYDAGVNVNRKVSLNLTNRSIKEVLNNLVSQLDLSYALEGSYIILSSASKKETAGILAAQQKKSVTGMVTDKNGEPIIGANVVEKGTTNGIITDVDGKFSLNIAPGAVLQISYIGYNTQEIKVSGRNVINVTLMENTQDLDEVIVVAYGSMKKSSYTGSASVIKTEQLEKFSGTGFTDALQGLSAGVNVTSDASNPGAEARIAIRGITNMSGTTTPLYVVDGIPYDGALNSINPNDIESLTVLKDAAASSLYGSRAANGVVIITTKTGKEGAPKITVNAGWGTSDNAVGYGKKADPRQTLLLYWEGLYNDAYYYTGGYSKQEAAKYADERLMGKIFHSKVTDSKGNSIYVSPFRHIDENWVLNDGNGNPSINPNLEYAWKESDWDWFGTYYSRKLRQNYSVDLSGATANGKTNYYTSIGYLDDNGYGGKDYYKRYSFNANVNSEINKWLSMGGNVRYSYSRQNSNGQTRALNYTSTLSSPYLRNTDNTDWVVSEKTGERIYQYGKYTTGYFGSHPFGSLGDYWDNDNDESFNSSDGTEINASYYAQITLPYDLKIKSVVNVGDNTSRSYGYSSAVWGSQQSEPYGFTILPAGGSATRSTYQVLSVTNSNTLNWNKDFNKHHLNLLLGQEVYSYRTQYTYGYGEGIYQLGQFEIASASDYFQASSYSDRYALMSWIGKADYSFDDRYYGSVSYRRDGSSRFSPQNRWGNFWSVGGSWRLSKEKFLEDADWIDNLSLRASYGTSGNDRLISRQSNGKAGSEYLYAYQAVYGNDNVWNQAGLKPITNAAPDLHWEKNKQWNVATDFSLFGWLNGTFEYYTRGSDGLLYFLDFPLSAQVGDVKGRNVNLGNIRNSGVELTLGFSIFNTKKFQWRIDANMSTLKNEVTYLPTKVGFWSNVVAYYKLEEGGSLYDFWAPRFAGIDADTGYATYYKADGSIVNSTSALVREEDYVKVGSALPKAYGAVTNSLAFKNFDLSFMFYYSLGGKMYCYNKSELASIGSGKSPVWDLVKDRWSEPGDTSAELPVNFFDNRSKASIGYSDYYILNNNYLRLRNLTIGYSIPKSVLTKIGIERARVYFSGDNLLTFGEATKYYTDPETGISGNTYNGNSDSEGYGGGRRLYMFGVNVVF</sequence>
<reference evidence="6" key="1">
    <citation type="submission" date="2023-01" db="EMBL/GenBank/DDBJ databases">
        <title>Exploring GABA producing Bacteroides strains toward improving mental health.</title>
        <authorList>
            <person name="Yousuf B."/>
            <person name="Bouhlel N.E."/>
            <person name="Mottawea W."/>
            <person name="Hammami R."/>
        </authorList>
    </citation>
    <scope>NUCLEOTIDE SEQUENCE</scope>
    <source>
        <strain evidence="6">UO.H1047</strain>
    </source>
</reference>
<keyword evidence="3 4" id="KW-0998">Cell outer membrane</keyword>
<dbReference type="SUPFAM" id="SSF49464">
    <property type="entry name" value="Carboxypeptidase regulatory domain-like"/>
    <property type="match status" value="1"/>
</dbReference>
<dbReference type="Gene3D" id="2.60.40.1120">
    <property type="entry name" value="Carboxypeptidase-like, regulatory domain"/>
    <property type="match status" value="1"/>
</dbReference>
<comment type="caution">
    <text evidence="6">The sequence shown here is derived from an EMBL/GenBank/DDBJ whole genome shotgun (WGS) entry which is preliminary data.</text>
</comment>
<dbReference type="SUPFAM" id="SSF56935">
    <property type="entry name" value="Porins"/>
    <property type="match status" value="1"/>
</dbReference>
<keyword evidence="4" id="KW-1134">Transmembrane beta strand</keyword>
<evidence type="ECO:0000313" key="6">
    <source>
        <dbReference type="EMBL" id="MDC7149364.1"/>
    </source>
</evidence>
<protein>
    <submittedName>
        <fullName evidence="6">TonB-dependent receptor</fullName>
    </submittedName>
</protein>
<dbReference type="Gene3D" id="2.170.130.10">
    <property type="entry name" value="TonB-dependent receptor, plug domain"/>
    <property type="match status" value="1"/>
</dbReference>